<evidence type="ECO:0000256" key="1">
    <source>
        <dbReference type="ARBA" id="ARBA00000971"/>
    </source>
</evidence>
<evidence type="ECO:0000256" key="6">
    <source>
        <dbReference type="SAM" id="MobiDB-lite"/>
    </source>
</evidence>
<evidence type="ECO:0000256" key="3">
    <source>
        <dbReference type="ARBA" id="ARBA00013194"/>
    </source>
</evidence>
<dbReference type="AlphaFoldDB" id="A0A4R6YMD2"/>
<dbReference type="Proteomes" id="UP000295293">
    <property type="component" value="Unassembled WGS sequence"/>
</dbReference>
<proteinExistence type="inferred from homology"/>
<dbReference type="Pfam" id="PF00639">
    <property type="entry name" value="Rotamase"/>
    <property type="match status" value="1"/>
</dbReference>
<gene>
    <name evidence="8" type="ORF">DFR29_12062</name>
</gene>
<dbReference type="SUPFAM" id="SSF54534">
    <property type="entry name" value="FKBP-like"/>
    <property type="match status" value="1"/>
</dbReference>
<comment type="similarity">
    <text evidence="2">Belongs to the PpiC/parvulin rotamase family.</text>
</comment>
<feature type="region of interest" description="Disordered" evidence="6">
    <location>
        <begin position="1"/>
        <end position="47"/>
    </location>
</feature>
<evidence type="ECO:0000256" key="2">
    <source>
        <dbReference type="ARBA" id="ARBA00007656"/>
    </source>
</evidence>
<evidence type="ECO:0000259" key="7">
    <source>
        <dbReference type="PROSITE" id="PS50198"/>
    </source>
</evidence>
<dbReference type="InterPro" id="IPR050245">
    <property type="entry name" value="PrsA_foldase"/>
</dbReference>
<feature type="domain" description="PpiC" evidence="7">
    <location>
        <begin position="147"/>
        <end position="248"/>
    </location>
</feature>
<dbReference type="GO" id="GO:0003755">
    <property type="term" value="F:peptidyl-prolyl cis-trans isomerase activity"/>
    <property type="evidence" value="ECO:0007669"/>
    <property type="project" value="UniProtKB-KW"/>
</dbReference>
<dbReference type="InterPro" id="IPR000297">
    <property type="entry name" value="PPIase_PpiC"/>
</dbReference>
<organism evidence="8 9">
    <name type="scientific">Tahibacter aquaticus</name>
    <dbReference type="NCBI Taxonomy" id="520092"/>
    <lineage>
        <taxon>Bacteria</taxon>
        <taxon>Pseudomonadati</taxon>
        <taxon>Pseudomonadota</taxon>
        <taxon>Gammaproteobacteria</taxon>
        <taxon>Lysobacterales</taxon>
        <taxon>Rhodanobacteraceae</taxon>
        <taxon>Tahibacter</taxon>
    </lineage>
</organism>
<dbReference type="PROSITE" id="PS01096">
    <property type="entry name" value="PPIC_PPIASE_1"/>
    <property type="match status" value="1"/>
</dbReference>
<dbReference type="Gene3D" id="3.10.50.40">
    <property type="match status" value="1"/>
</dbReference>
<dbReference type="PANTHER" id="PTHR47245:SF2">
    <property type="entry name" value="PEPTIDYL-PROLYL CIS-TRANS ISOMERASE HP_0175-RELATED"/>
    <property type="match status" value="1"/>
</dbReference>
<dbReference type="PROSITE" id="PS50198">
    <property type="entry name" value="PPIC_PPIASE_2"/>
    <property type="match status" value="1"/>
</dbReference>
<evidence type="ECO:0000313" key="9">
    <source>
        <dbReference type="Proteomes" id="UP000295293"/>
    </source>
</evidence>
<name>A0A4R6YMD2_9GAMM</name>
<dbReference type="RefSeq" id="WP_133821376.1">
    <property type="nucleotide sequence ID" value="NZ_SNZH01000020.1"/>
</dbReference>
<evidence type="ECO:0000256" key="5">
    <source>
        <dbReference type="PROSITE-ProRule" id="PRU00278"/>
    </source>
</evidence>
<keyword evidence="9" id="KW-1185">Reference proteome</keyword>
<accession>A0A4R6YMD2</accession>
<comment type="catalytic activity">
    <reaction evidence="1">
        <text>[protein]-peptidylproline (omega=180) = [protein]-peptidylproline (omega=0)</text>
        <dbReference type="Rhea" id="RHEA:16237"/>
        <dbReference type="Rhea" id="RHEA-COMP:10747"/>
        <dbReference type="Rhea" id="RHEA-COMP:10748"/>
        <dbReference type="ChEBI" id="CHEBI:83833"/>
        <dbReference type="ChEBI" id="CHEBI:83834"/>
        <dbReference type="EC" id="5.2.1.8"/>
    </reaction>
</comment>
<evidence type="ECO:0000256" key="4">
    <source>
        <dbReference type="ARBA" id="ARBA00023110"/>
    </source>
</evidence>
<sequence>MRTTIPILLDSRPQRATSPGETPRPGLAGHDTDSSPSRPPPGPAPVFVHVGATAISEAEIAREMQHHRADHPQRARADAARALVVRELLRLEIHRLSLAGAARPEGPETHEEAEVALLIEREVPTPAPEEADCRRYFDANRDRMHEADAARVRHILLPALPGDGAGRNKARELGEQLIDQLRREPARFEQLARLHSACPSRNEGGNLGWVSSGDTVPEFERQVFRLKPGLAGLTVESRYGHHVVVLDEHRPGQPLSFAACRERIAAYLETQVKQNALHQYLNILAERHGVRGLEMFEAA</sequence>
<protein>
    <recommendedName>
        <fullName evidence="3">peptidylprolyl isomerase</fullName>
        <ecNumber evidence="3">5.2.1.8</ecNumber>
    </recommendedName>
</protein>
<dbReference type="EC" id="5.2.1.8" evidence="3"/>
<keyword evidence="5 8" id="KW-0413">Isomerase</keyword>
<reference evidence="8 9" key="1">
    <citation type="submission" date="2019-03" db="EMBL/GenBank/DDBJ databases">
        <title>Genomic Encyclopedia of Type Strains, Phase IV (KMG-IV): sequencing the most valuable type-strain genomes for metagenomic binning, comparative biology and taxonomic classification.</title>
        <authorList>
            <person name="Goeker M."/>
        </authorList>
    </citation>
    <scope>NUCLEOTIDE SEQUENCE [LARGE SCALE GENOMIC DNA]</scope>
    <source>
        <strain evidence="8 9">DSM 21667</strain>
    </source>
</reference>
<evidence type="ECO:0000313" key="8">
    <source>
        <dbReference type="EMBL" id="TDR38561.1"/>
    </source>
</evidence>
<dbReference type="InterPro" id="IPR046357">
    <property type="entry name" value="PPIase_dom_sf"/>
</dbReference>
<comment type="caution">
    <text evidence="8">The sequence shown here is derived from an EMBL/GenBank/DDBJ whole genome shotgun (WGS) entry which is preliminary data.</text>
</comment>
<dbReference type="OrthoDB" id="9769613at2"/>
<dbReference type="EMBL" id="SNZH01000020">
    <property type="protein sequence ID" value="TDR38561.1"/>
    <property type="molecule type" value="Genomic_DNA"/>
</dbReference>
<dbReference type="PANTHER" id="PTHR47245">
    <property type="entry name" value="PEPTIDYLPROLYL ISOMERASE"/>
    <property type="match status" value="1"/>
</dbReference>
<keyword evidence="4 5" id="KW-0697">Rotamase</keyword>
<dbReference type="InterPro" id="IPR023058">
    <property type="entry name" value="PPIase_PpiC_CS"/>
</dbReference>